<comment type="caution">
    <text evidence="1">The sequence shown here is derived from an EMBL/GenBank/DDBJ whole genome shotgun (WGS) entry which is preliminary data.</text>
</comment>
<reference evidence="1 2" key="1">
    <citation type="journal article" date="2023" name="Plants (Basel)">
        <title>Bridging the Gap: Combining Genomics and Transcriptomics Approaches to Understand Stylosanthes scabra, an Orphan Legume from the Brazilian Caatinga.</title>
        <authorList>
            <person name="Ferreira-Neto J.R.C."/>
            <person name="da Silva M.D."/>
            <person name="Binneck E."/>
            <person name="de Melo N.F."/>
            <person name="da Silva R.H."/>
            <person name="de Melo A.L.T.M."/>
            <person name="Pandolfi V."/>
            <person name="Bustamante F.O."/>
            <person name="Brasileiro-Vidal A.C."/>
            <person name="Benko-Iseppon A.M."/>
        </authorList>
    </citation>
    <scope>NUCLEOTIDE SEQUENCE [LARGE SCALE GENOMIC DNA]</scope>
    <source>
        <tissue evidence="1">Leaves</tissue>
    </source>
</reference>
<sequence length="376" mass="44282">MPRMKKTARRQQMEDIIYEAPPQDHPLEHFFARMDDVNCYLITFADRTEIPPRHLDISLLNSSNFSTLARILEEQGLIEFVQIRENYYPDLVGIAYSTLSVDFNESNEAEFMLKFKLFKRDYEIGCSELASIWNLPYRGSLFDGKKPLEAWGSNIKQESYALFNIVRQPRKKIGVNVFTTEMRVLHYLLNYVLMPRASGHGHVKDEDIITMWAMVNDIKINWTYFIVQHMIRYTKGLSSSGFGYVCLWTRIFRYLGIDVSAESRKGMVPTSVIDTRTIHQMRRSLEAQEQEEQEQAPQGPQVQEQVEAFGQSSIHDMMAILQRIEANQNFMGNRFERVEQSQAHMDRQLRRVNRRLHRIEQYMEINIDEDEDEDQE</sequence>
<dbReference type="EMBL" id="JASCZI010122367">
    <property type="protein sequence ID" value="MED6164199.1"/>
    <property type="molecule type" value="Genomic_DNA"/>
</dbReference>
<protein>
    <submittedName>
        <fullName evidence="1">Uncharacterized protein</fullName>
    </submittedName>
</protein>
<dbReference type="Proteomes" id="UP001341840">
    <property type="component" value="Unassembled WGS sequence"/>
</dbReference>
<evidence type="ECO:0000313" key="2">
    <source>
        <dbReference type="Proteomes" id="UP001341840"/>
    </source>
</evidence>
<organism evidence="1 2">
    <name type="scientific">Stylosanthes scabra</name>
    <dbReference type="NCBI Taxonomy" id="79078"/>
    <lineage>
        <taxon>Eukaryota</taxon>
        <taxon>Viridiplantae</taxon>
        <taxon>Streptophyta</taxon>
        <taxon>Embryophyta</taxon>
        <taxon>Tracheophyta</taxon>
        <taxon>Spermatophyta</taxon>
        <taxon>Magnoliopsida</taxon>
        <taxon>eudicotyledons</taxon>
        <taxon>Gunneridae</taxon>
        <taxon>Pentapetalae</taxon>
        <taxon>rosids</taxon>
        <taxon>fabids</taxon>
        <taxon>Fabales</taxon>
        <taxon>Fabaceae</taxon>
        <taxon>Papilionoideae</taxon>
        <taxon>50 kb inversion clade</taxon>
        <taxon>dalbergioids sensu lato</taxon>
        <taxon>Dalbergieae</taxon>
        <taxon>Pterocarpus clade</taxon>
        <taxon>Stylosanthes</taxon>
    </lineage>
</organism>
<proteinExistence type="predicted"/>
<accession>A0ABU6USY3</accession>
<keyword evidence="2" id="KW-1185">Reference proteome</keyword>
<gene>
    <name evidence="1" type="ORF">PIB30_087410</name>
</gene>
<evidence type="ECO:0000313" key="1">
    <source>
        <dbReference type="EMBL" id="MED6164199.1"/>
    </source>
</evidence>
<name>A0ABU6USY3_9FABA</name>